<organism evidence="10 11">
    <name type="scientific">Pannonibacter tanglangensis</name>
    <dbReference type="NCBI Taxonomy" id="2750084"/>
    <lineage>
        <taxon>Bacteria</taxon>
        <taxon>Pseudomonadati</taxon>
        <taxon>Pseudomonadota</taxon>
        <taxon>Alphaproteobacteria</taxon>
        <taxon>Hyphomicrobiales</taxon>
        <taxon>Stappiaceae</taxon>
        <taxon>Pannonibacter</taxon>
    </lineage>
</organism>
<feature type="transmembrane region" description="Helical" evidence="9">
    <location>
        <begin position="77"/>
        <end position="101"/>
    </location>
</feature>
<dbReference type="InterPro" id="IPR050366">
    <property type="entry name" value="BP-dependent_transpt_permease"/>
</dbReference>
<keyword evidence="4 9" id="KW-0812">Transmembrane</keyword>
<comment type="caution">
    <text evidence="10">The sequence shown here is derived from an EMBL/GenBank/DDBJ whole genome shotgun (WGS) entry which is preliminary data.</text>
</comment>
<protein>
    <submittedName>
        <fullName evidence="10">ABC transporter permease subunit</fullName>
    </submittedName>
</protein>
<dbReference type="InterPro" id="IPR025966">
    <property type="entry name" value="OppC_N"/>
</dbReference>
<evidence type="ECO:0000256" key="1">
    <source>
        <dbReference type="ARBA" id="ARBA00004651"/>
    </source>
</evidence>
<evidence type="ECO:0000256" key="6">
    <source>
        <dbReference type="ARBA" id="ARBA00022927"/>
    </source>
</evidence>
<dbReference type="PROSITE" id="PS50928">
    <property type="entry name" value="ABC_TM1"/>
    <property type="match status" value="1"/>
</dbReference>
<evidence type="ECO:0000256" key="9">
    <source>
        <dbReference type="RuleBase" id="RU363032"/>
    </source>
</evidence>
<dbReference type="RefSeq" id="WP_161675892.1">
    <property type="nucleotide sequence ID" value="NZ_JAABLP010000002.1"/>
</dbReference>
<dbReference type="InterPro" id="IPR035906">
    <property type="entry name" value="MetI-like_sf"/>
</dbReference>
<evidence type="ECO:0000256" key="5">
    <source>
        <dbReference type="ARBA" id="ARBA00022856"/>
    </source>
</evidence>
<dbReference type="SUPFAM" id="SSF161098">
    <property type="entry name" value="MetI-like"/>
    <property type="match status" value="1"/>
</dbReference>
<keyword evidence="2 9" id="KW-0813">Transport</keyword>
<feature type="transmembrane region" description="Helical" evidence="9">
    <location>
        <begin position="14"/>
        <end position="35"/>
    </location>
</feature>
<evidence type="ECO:0000256" key="3">
    <source>
        <dbReference type="ARBA" id="ARBA00022475"/>
    </source>
</evidence>
<comment type="similarity">
    <text evidence="9">Belongs to the binding-protein-dependent transport system permease family.</text>
</comment>
<dbReference type="GO" id="GO:0071916">
    <property type="term" value="F:dipeptide transmembrane transporter activity"/>
    <property type="evidence" value="ECO:0007669"/>
    <property type="project" value="TreeGrafter"/>
</dbReference>
<dbReference type="AlphaFoldDB" id="A0A7X5F0Q0"/>
<dbReference type="Pfam" id="PF12911">
    <property type="entry name" value="OppC_N"/>
    <property type="match status" value="1"/>
</dbReference>
<keyword evidence="7 9" id="KW-1133">Transmembrane helix</keyword>
<name>A0A7X5F0Q0_9HYPH</name>
<keyword evidence="6" id="KW-0653">Protein transport</keyword>
<dbReference type="PANTHER" id="PTHR43386:SF1">
    <property type="entry name" value="D,D-DIPEPTIDE TRANSPORT SYSTEM PERMEASE PROTEIN DDPC-RELATED"/>
    <property type="match status" value="1"/>
</dbReference>
<keyword evidence="3" id="KW-1003">Cell membrane</keyword>
<feature type="transmembrane region" description="Helical" evidence="9">
    <location>
        <begin position="247"/>
        <end position="268"/>
    </location>
</feature>
<evidence type="ECO:0000256" key="4">
    <source>
        <dbReference type="ARBA" id="ARBA00022692"/>
    </source>
</evidence>
<dbReference type="CDD" id="cd06261">
    <property type="entry name" value="TM_PBP2"/>
    <property type="match status" value="1"/>
</dbReference>
<accession>A0A7X5F0Q0</accession>
<keyword evidence="5" id="KW-0571">Peptide transport</keyword>
<evidence type="ECO:0000313" key="11">
    <source>
        <dbReference type="Proteomes" id="UP000586722"/>
    </source>
</evidence>
<dbReference type="PANTHER" id="PTHR43386">
    <property type="entry name" value="OLIGOPEPTIDE TRANSPORT SYSTEM PERMEASE PROTEIN APPC"/>
    <property type="match status" value="1"/>
</dbReference>
<dbReference type="Proteomes" id="UP000586722">
    <property type="component" value="Unassembled WGS sequence"/>
</dbReference>
<comment type="subcellular location">
    <subcellularLocation>
        <location evidence="1 9">Cell membrane</location>
        <topology evidence="1 9">Multi-pass membrane protein</topology>
    </subcellularLocation>
</comment>
<evidence type="ECO:0000256" key="8">
    <source>
        <dbReference type="ARBA" id="ARBA00023136"/>
    </source>
</evidence>
<keyword evidence="11" id="KW-1185">Reference proteome</keyword>
<sequence>MTGFLTSFLRNRKAAFGLAIVLLYLAVALLAPLIAGYDPLARVARPHQPPSWDHWLGTTRMGRDVFAQLVWGTRTSLMVGLVAGLIVTVNGTIIGITAAYFGGVVDEILNFMTNVVLVLPQLPLLLVLAAFLGQVSPWAIALIIGLTSWAWGARVTRAQALTLKTRDYIEASRMLGEPAWRMILVEMLPNLLSIICFNFIGSIIFTIITQATLEFLGLGSPLSLSWGTMLYNAQTSSAITVGAWWEIAAPCLAIVFIGVGLSMMNFGVDEISNPRLRTLGTIGKALKLQRALDRERLKEAGQ</sequence>
<dbReference type="Gene3D" id="1.10.3720.10">
    <property type="entry name" value="MetI-like"/>
    <property type="match status" value="1"/>
</dbReference>
<evidence type="ECO:0000256" key="2">
    <source>
        <dbReference type="ARBA" id="ARBA00022448"/>
    </source>
</evidence>
<dbReference type="GO" id="GO:0015031">
    <property type="term" value="P:protein transport"/>
    <property type="evidence" value="ECO:0007669"/>
    <property type="project" value="UniProtKB-KW"/>
</dbReference>
<dbReference type="InterPro" id="IPR000515">
    <property type="entry name" value="MetI-like"/>
</dbReference>
<dbReference type="EMBL" id="JAABLQ010000001">
    <property type="protein sequence ID" value="NBN77578.1"/>
    <property type="molecule type" value="Genomic_DNA"/>
</dbReference>
<dbReference type="GO" id="GO:0005886">
    <property type="term" value="C:plasma membrane"/>
    <property type="evidence" value="ECO:0007669"/>
    <property type="project" value="UniProtKB-SubCell"/>
</dbReference>
<evidence type="ECO:0000256" key="7">
    <source>
        <dbReference type="ARBA" id="ARBA00022989"/>
    </source>
</evidence>
<dbReference type="Pfam" id="PF00528">
    <property type="entry name" value="BPD_transp_1"/>
    <property type="match status" value="1"/>
</dbReference>
<reference evidence="11" key="1">
    <citation type="submission" date="2020-01" db="EMBL/GenBank/DDBJ databases">
        <authorList>
            <person name="Fang Y."/>
            <person name="Sun R."/>
            <person name="Nie L."/>
            <person name="He J."/>
            <person name="Hao L."/>
            <person name="Wang L."/>
            <person name="Su S."/>
            <person name="Lv E."/>
            <person name="Zhang Z."/>
            <person name="Xie R."/>
            <person name="Liu H."/>
        </authorList>
    </citation>
    <scope>NUCLEOTIDE SEQUENCE [LARGE SCALE GENOMIC DNA]</scope>
    <source>
        <strain evidence="11">XCT-53</strain>
    </source>
</reference>
<proteinExistence type="inferred from homology"/>
<evidence type="ECO:0000313" key="10">
    <source>
        <dbReference type="EMBL" id="NBN77578.1"/>
    </source>
</evidence>
<keyword evidence="8 9" id="KW-0472">Membrane</keyword>
<gene>
    <name evidence="10" type="ORF">GWI72_04770</name>
</gene>
<feature type="transmembrane region" description="Helical" evidence="9">
    <location>
        <begin position="191"/>
        <end position="213"/>
    </location>
</feature>